<dbReference type="Pfam" id="PF13913">
    <property type="entry name" value="zf-C2HC_2"/>
    <property type="match status" value="4"/>
</dbReference>
<name>A0A913Y4N2_EXADI</name>
<dbReference type="GeneID" id="110251949"/>
<evidence type="ECO:0000256" key="2">
    <source>
        <dbReference type="ARBA" id="ARBA00022737"/>
    </source>
</evidence>
<proteinExistence type="predicted"/>
<dbReference type="InterPro" id="IPR026319">
    <property type="entry name" value="ZC2HC1A/B-like"/>
</dbReference>
<dbReference type="RefSeq" id="XP_020914356.1">
    <property type="nucleotide sequence ID" value="XM_021058697.2"/>
</dbReference>
<evidence type="ECO:0000256" key="4">
    <source>
        <dbReference type="ARBA" id="ARBA00022833"/>
    </source>
</evidence>
<dbReference type="EnsemblMetazoa" id="XM_021058697.2">
    <property type="protein sequence ID" value="XP_020914356.1"/>
    <property type="gene ID" value="LOC110251949"/>
</dbReference>
<feature type="compositionally biased region" description="Basic residues" evidence="6">
    <location>
        <begin position="460"/>
        <end position="471"/>
    </location>
</feature>
<dbReference type="InterPro" id="IPR049899">
    <property type="entry name" value="Znf_C2HC_C3H"/>
</dbReference>
<accession>A0A913Y4N2</accession>
<feature type="compositionally biased region" description="Basic residues" evidence="6">
    <location>
        <begin position="358"/>
        <end position="371"/>
    </location>
</feature>
<feature type="compositionally biased region" description="Basic and acidic residues" evidence="6">
    <location>
        <begin position="55"/>
        <end position="72"/>
    </location>
</feature>
<dbReference type="OMA" id="WKLANPR"/>
<evidence type="ECO:0000256" key="3">
    <source>
        <dbReference type="ARBA" id="ARBA00022771"/>
    </source>
</evidence>
<feature type="domain" description="C2HC/C3H-type" evidence="7">
    <location>
        <begin position="317"/>
        <end position="346"/>
    </location>
</feature>
<dbReference type="PANTHER" id="PTHR13555">
    <property type="entry name" value="C2H2 ZINC FINGER CGI-62-RELATED"/>
    <property type="match status" value="1"/>
</dbReference>
<evidence type="ECO:0000256" key="1">
    <source>
        <dbReference type="ARBA" id="ARBA00022723"/>
    </source>
</evidence>
<evidence type="ECO:0000256" key="5">
    <source>
        <dbReference type="PROSITE-ProRule" id="PRU01371"/>
    </source>
</evidence>
<feature type="region of interest" description="Disordered" evidence="6">
    <location>
        <begin position="351"/>
        <end position="371"/>
    </location>
</feature>
<keyword evidence="9" id="KW-1185">Reference proteome</keyword>
<keyword evidence="4" id="KW-0862">Zinc</keyword>
<organism evidence="8 9">
    <name type="scientific">Exaiptasia diaphana</name>
    <name type="common">Tropical sea anemone</name>
    <name type="synonym">Aiptasia pulchella</name>
    <dbReference type="NCBI Taxonomy" id="2652724"/>
    <lineage>
        <taxon>Eukaryota</taxon>
        <taxon>Metazoa</taxon>
        <taxon>Cnidaria</taxon>
        <taxon>Anthozoa</taxon>
        <taxon>Hexacorallia</taxon>
        <taxon>Actiniaria</taxon>
        <taxon>Aiptasiidae</taxon>
        <taxon>Exaiptasia</taxon>
    </lineage>
</organism>
<feature type="compositionally biased region" description="Low complexity" evidence="6">
    <location>
        <begin position="166"/>
        <end position="188"/>
    </location>
</feature>
<feature type="compositionally biased region" description="Basic and acidic residues" evidence="6">
    <location>
        <begin position="28"/>
        <end position="45"/>
    </location>
</feature>
<keyword evidence="1" id="KW-0479">Metal-binding</keyword>
<feature type="region of interest" description="Disordered" evidence="6">
    <location>
        <begin position="451"/>
        <end position="471"/>
    </location>
</feature>
<dbReference type="GO" id="GO:0008270">
    <property type="term" value="F:zinc ion binding"/>
    <property type="evidence" value="ECO:0007669"/>
    <property type="project" value="UniProtKB-KW"/>
</dbReference>
<evidence type="ECO:0000313" key="8">
    <source>
        <dbReference type="EnsemblMetazoa" id="XP_020914356.1"/>
    </source>
</evidence>
<keyword evidence="3 5" id="KW-0863">Zinc-finger</keyword>
<protein>
    <recommendedName>
        <fullName evidence="7">C2HC/C3H-type domain-containing protein</fullName>
    </recommendedName>
</protein>
<keyword evidence="2" id="KW-0677">Repeat</keyword>
<feature type="domain" description="C2HC/C3H-type" evidence="7">
    <location>
        <begin position="417"/>
        <end position="446"/>
    </location>
</feature>
<sequence length="471" mass="52973">MPKPHTVLCYICGREFGSYSINVHERQCAKRWESQRNKDKQTEKRDHKKRSPTSENKEKLHDPWVKRYEPPVRLKPGNSKSMVDIRVSDETSVKTVNGDLANNVDDGKVSRSTTAAASRYSASLLPSKMDANSIIKAKREESPKQDDHDYLASLVSARKNSAPEATTTCSSPESSTSSQISSDSIPTQEMQPPRFRSTKNPNLLVCYICGNEFGSKSLKIHEPQCLKKWKLANPRYYSRKGSHGGMFKADSTNSLQKANGFKMKQNGSTSATTLKSVSCENLLDTGLSGSLRPSNSLQALKELSKSQGRLYQPHKPKMEPCYICGKEVIKHSLEVHEKQCKKKWDAIKTKNEKEEKGKRRRSLPATPKRHSANIPVAIKIDKANDLQNNNVDEGQKENRESTETVQTKAVTKERKPSTVTCYLCGRAYGTASISIHEKQCQKKWEALENAKTKEQQKCNGRTKPRPKSFVL</sequence>
<dbReference type="AlphaFoldDB" id="A0A913Y4N2"/>
<evidence type="ECO:0000313" key="9">
    <source>
        <dbReference type="Proteomes" id="UP000887567"/>
    </source>
</evidence>
<dbReference type="Gene3D" id="3.30.160.60">
    <property type="entry name" value="Classic Zinc Finger"/>
    <property type="match status" value="4"/>
</dbReference>
<feature type="domain" description="C2HC/C3H-type" evidence="7">
    <location>
        <begin position="202"/>
        <end position="231"/>
    </location>
</feature>
<dbReference type="KEGG" id="epa:110251949"/>
<feature type="region of interest" description="Disordered" evidence="6">
    <location>
        <begin position="28"/>
        <end position="86"/>
    </location>
</feature>
<dbReference type="Proteomes" id="UP000887567">
    <property type="component" value="Unplaced"/>
</dbReference>
<feature type="region of interest" description="Disordered" evidence="6">
    <location>
        <begin position="158"/>
        <end position="196"/>
    </location>
</feature>
<evidence type="ECO:0000259" key="7">
    <source>
        <dbReference type="PROSITE" id="PS52027"/>
    </source>
</evidence>
<dbReference type="PROSITE" id="PS52027">
    <property type="entry name" value="ZF_C2HC_C3H"/>
    <property type="match status" value="4"/>
</dbReference>
<evidence type="ECO:0000256" key="6">
    <source>
        <dbReference type="SAM" id="MobiDB-lite"/>
    </source>
</evidence>
<reference evidence="8" key="1">
    <citation type="submission" date="2022-11" db="UniProtKB">
        <authorList>
            <consortium name="EnsemblMetazoa"/>
        </authorList>
    </citation>
    <scope>IDENTIFICATION</scope>
</reference>
<feature type="domain" description="C2HC/C3H-type" evidence="7">
    <location>
        <begin position="5"/>
        <end position="34"/>
    </location>
</feature>
<dbReference type="OrthoDB" id="265955at2759"/>
<dbReference type="PANTHER" id="PTHR13555:SF68">
    <property type="entry name" value="ZINC FINGER PROTEIN 474"/>
    <property type="match status" value="1"/>
</dbReference>